<dbReference type="RefSeq" id="WP_272100927.1">
    <property type="nucleotide sequence ID" value="NZ_JAQNDK010000004.1"/>
</dbReference>
<dbReference type="Pfam" id="PF13385">
    <property type="entry name" value="Laminin_G_3"/>
    <property type="match status" value="1"/>
</dbReference>
<keyword evidence="1" id="KW-0732">Signal</keyword>
<reference evidence="5 6" key="1">
    <citation type="submission" date="2023-01" db="EMBL/GenBank/DDBJ databases">
        <title>Minimal conservation of predation-associated metabolite biosynthetic gene clusters underscores biosynthetic potential of Myxococcota including descriptions for ten novel species: Archangium lansinium sp. nov., Myxococcus landrumus sp. nov., Nannocystis bai.</title>
        <authorList>
            <person name="Ahearne A."/>
            <person name="Stevens C."/>
            <person name="Dowd S."/>
        </authorList>
    </citation>
    <scope>NUCLEOTIDE SEQUENCE [LARGE SCALE GENOMIC DNA]</scope>
    <source>
        <strain evidence="5 6">WIWO2</strain>
    </source>
</reference>
<evidence type="ECO:0000256" key="1">
    <source>
        <dbReference type="ARBA" id="ARBA00022729"/>
    </source>
</evidence>
<dbReference type="InterPro" id="IPR013320">
    <property type="entry name" value="ConA-like_dom_sf"/>
</dbReference>
<feature type="region of interest" description="Disordered" evidence="3">
    <location>
        <begin position="1"/>
        <end position="25"/>
    </location>
</feature>
<evidence type="ECO:0000259" key="4">
    <source>
        <dbReference type="SMART" id="SM00560"/>
    </source>
</evidence>
<proteinExistence type="predicted"/>
<evidence type="ECO:0000313" key="6">
    <source>
        <dbReference type="Proteomes" id="UP001217485"/>
    </source>
</evidence>
<name>A0ABT5C9Y0_9BACT</name>
<comment type="caution">
    <text evidence="5">The sequence shown here is derived from an EMBL/GenBank/DDBJ whole genome shotgun (WGS) entry which is preliminary data.</text>
</comment>
<organism evidence="5 6">
    <name type="scientific">Sorangium atrum</name>
    <dbReference type="NCBI Taxonomy" id="2995308"/>
    <lineage>
        <taxon>Bacteria</taxon>
        <taxon>Pseudomonadati</taxon>
        <taxon>Myxococcota</taxon>
        <taxon>Polyangia</taxon>
        <taxon>Polyangiales</taxon>
        <taxon>Polyangiaceae</taxon>
        <taxon>Sorangium</taxon>
    </lineage>
</organism>
<gene>
    <name evidence="5" type="ORF">POL72_33915</name>
</gene>
<dbReference type="InterPro" id="IPR006558">
    <property type="entry name" value="LamG-like"/>
</dbReference>
<evidence type="ECO:0000256" key="2">
    <source>
        <dbReference type="ARBA" id="ARBA00023157"/>
    </source>
</evidence>
<dbReference type="SMART" id="SM00560">
    <property type="entry name" value="LamGL"/>
    <property type="match status" value="1"/>
</dbReference>
<keyword evidence="6" id="KW-1185">Reference proteome</keyword>
<protein>
    <submittedName>
        <fullName evidence="5">LamG domain-containing protein</fullName>
    </submittedName>
</protein>
<dbReference type="SUPFAM" id="SSF49899">
    <property type="entry name" value="Concanavalin A-like lectins/glucanases"/>
    <property type="match status" value="1"/>
</dbReference>
<dbReference type="Gene3D" id="2.60.120.200">
    <property type="match status" value="1"/>
</dbReference>
<feature type="domain" description="LamG-like jellyroll fold" evidence="4">
    <location>
        <begin position="121"/>
        <end position="260"/>
    </location>
</feature>
<feature type="compositionally biased region" description="Low complexity" evidence="3">
    <location>
        <begin position="15"/>
        <end position="25"/>
    </location>
</feature>
<evidence type="ECO:0000313" key="5">
    <source>
        <dbReference type="EMBL" id="MDC0682773.1"/>
    </source>
</evidence>
<accession>A0ABT5C9Y0</accession>
<sequence length="274" mass="29374">MKRSNTLPPHRVTTAMPASAARPPGRAAPRRLAALALLGLAACEAGPLDAIELAPTTLTQGMVAHWTFDEGEGTVVRDSSGNMRDGALTGGTWVQDGRFGKAMHLGEGEFMAVDSFPNATASWSVSAWVRLTSDEPAPEVLATVVSTEDTGGWEINIDYAQSPPGMHFGFWKGPENGDYQFLICFCMEPRRWTHAAAVVDGEALTMSLYLDGRLDQAAPIDVTIAPGSNTLYVGRWVGAGRFLFADVDDIVIYSRALAPAEVAELSQRSPPDPR</sequence>
<evidence type="ECO:0000256" key="3">
    <source>
        <dbReference type="SAM" id="MobiDB-lite"/>
    </source>
</evidence>
<keyword evidence="2" id="KW-1015">Disulfide bond</keyword>
<dbReference type="EMBL" id="JAQNDK010000004">
    <property type="protein sequence ID" value="MDC0682773.1"/>
    <property type="molecule type" value="Genomic_DNA"/>
</dbReference>
<dbReference type="Proteomes" id="UP001217485">
    <property type="component" value="Unassembled WGS sequence"/>
</dbReference>